<dbReference type="SUPFAM" id="SSF103473">
    <property type="entry name" value="MFS general substrate transporter"/>
    <property type="match status" value="1"/>
</dbReference>
<feature type="transmembrane region" description="Helical" evidence="9">
    <location>
        <begin position="244"/>
        <end position="267"/>
    </location>
</feature>
<dbReference type="Pfam" id="PF07690">
    <property type="entry name" value="MFS_1"/>
    <property type="match status" value="1"/>
</dbReference>
<evidence type="ECO:0000256" key="4">
    <source>
        <dbReference type="ARBA" id="ARBA00022692"/>
    </source>
</evidence>
<gene>
    <name evidence="11" type="ORF">G5C60_24880</name>
</gene>
<dbReference type="GO" id="GO:0022857">
    <property type="term" value="F:transmembrane transporter activity"/>
    <property type="evidence" value="ECO:0007669"/>
    <property type="project" value="InterPro"/>
</dbReference>
<feature type="transmembrane region" description="Helical" evidence="9">
    <location>
        <begin position="162"/>
        <end position="181"/>
    </location>
</feature>
<feature type="transmembrane region" description="Helical" evidence="9">
    <location>
        <begin position="33"/>
        <end position="56"/>
    </location>
</feature>
<evidence type="ECO:0000313" key="12">
    <source>
        <dbReference type="Proteomes" id="UP000472335"/>
    </source>
</evidence>
<evidence type="ECO:0000256" key="6">
    <source>
        <dbReference type="ARBA" id="ARBA00023136"/>
    </source>
</evidence>
<sequence length="514" mass="52676">MPSDSTTTVVPAQPGTQASEAPGASPRGRHLGLALFVIAAAQLMVVLDNTITNIALPSIQTDLGVSDANLAWIVNSYALAFGGLLLLGGKAGDLFGRRRMFQVGIIVFTLASLLGGLAPNEGLLIGARVLQGIGAAIAAPSALALITTTFPEGKARNTAMGVYAAMAGVGATVGLLLGGILTDGLDWRWVFYVNIPIGLAVLVGTKTLVEAERHPGRLDTPGAITGTGGLIALVYGITRGGEHGWTNSLTLVSFATAAALLVAFLLLQSRVSDPMMPLRLFKDRTRSGSYVTMLFIGAGMFATFYFLTLYMQLILGYSAVKTGFAYLPFSVGMAAAAGISSKLVTHMAPRLIAGPGLLVAAAGMFWFSTLETGSSYAAHLMPAMFVTALGLGMAFVPMTVTSVSGVDHLDTGVASALLNTAQQIGGALGLAVLSTISTSAADDKLPEAASALYRGLATQDFGLVARASEAVTHGYTLAFVAAGAMFLAGLAVTILAVNAGKQQHTEGAAPVHMG</sequence>
<accession>A0A6G4VA76</accession>
<evidence type="ECO:0000256" key="8">
    <source>
        <dbReference type="SAM" id="MobiDB-lite"/>
    </source>
</evidence>
<comment type="subcellular location">
    <subcellularLocation>
        <location evidence="1">Cell membrane</location>
        <topology evidence="1">Multi-pass membrane protein</topology>
    </subcellularLocation>
</comment>
<evidence type="ECO:0000256" key="1">
    <source>
        <dbReference type="ARBA" id="ARBA00004651"/>
    </source>
</evidence>
<dbReference type="Proteomes" id="UP000472335">
    <property type="component" value="Unassembled WGS sequence"/>
</dbReference>
<feature type="transmembrane region" description="Helical" evidence="9">
    <location>
        <begin position="100"/>
        <end position="118"/>
    </location>
</feature>
<dbReference type="NCBIfam" id="TIGR00711">
    <property type="entry name" value="efflux_EmrB"/>
    <property type="match status" value="1"/>
</dbReference>
<feature type="transmembrane region" description="Helical" evidence="9">
    <location>
        <begin position="130"/>
        <end position="150"/>
    </location>
</feature>
<comment type="caution">
    <text evidence="11">The sequence shown here is derived from an EMBL/GenBank/DDBJ whole genome shotgun (WGS) entry which is preliminary data.</text>
</comment>
<keyword evidence="2" id="KW-0813">Transport</keyword>
<dbReference type="PANTHER" id="PTHR42718:SF46">
    <property type="entry name" value="BLR6921 PROTEIN"/>
    <property type="match status" value="1"/>
</dbReference>
<dbReference type="RefSeq" id="WP_165263007.1">
    <property type="nucleotide sequence ID" value="NZ_JAAKZY010000082.1"/>
</dbReference>
<keyword evidence="6 9" id="KW-0472">Membrane</keyword>
<feature type="transmembrane region" description="Helical" evidence="9">
    <location>
        <begin position="351"/>
        <end position="370"/>
    </location>
</feature>
<feature type="compositionally biased region" description="Polar residues" evidence="8">
    <location>
        <begin position="1"/>
        <end position="19"/>
    </location>
</feature>
<dbReference type="InterPro" id="IPR011701">
    <property type="entry name" value="MFS"/>
</dbReference>
<dbReference type="InterPro" id="IPR036259">
    <property type="entry name" value="MFS_trans_sf"/>
</dbReference>
<dbReference type="EMBL" id="JAAKZY010000082">
    <property type="protein sequence ID" value="NGO10740.1"/>
    <property type="molecule type" value="Genomic_DNA"/>
</dbReference>
<protein>
    <submittedName>
        <fullName evidence="11">MFS transporter</fullName>
    </submittedName>
</protein>
<evidence type="ECO:0000256" key="2">
    <source>
        <dbReference type="ARBA" id="ARBA00022448"/>
    </source>
</evidence>
<dbReference type="PROSITE" id="PS50850">
    <property type="entry name" value="MFS"/>
    <property type="match status" value="1"/>
</dbReference>
<feature type="transmembrane region" description="Helical" evidence="9">
    <location>
        <begin position="68"/>
        <end position="88"/>
    </location>
</feature>
<feature type="domain" description="Major facilitator superfamily (MFS) profile" evidence="10">
    <location>
        <begin position="34"/>
        <end position="501"/>
    </location>
</feature>
<evidence type="ECO:0000256" key="7">
    <source>
        <dbReference type="ARBA" id="ARBA00023251"/>
    </source>
</evidence>
<dbReference type="Gene3D" id="1.20.1250.20">
    <property type="entry name" value="MFS general substrate transporter like domains"/>
    <property type="match status" value="1"/>
</dbReference>
<feature type="transmembrane region" description="Helical" evidence="9">
    <location>
        <begin position="288"/>
        <end position="311"/>
    </location>
</feature>
<evidence type="ECO:0000256" key="9">
    <source>
        <dbReference type="SAM" id="Phobius"/>
    </source>
</evidence>
<feature type="transmembrane region" description="Helical" evidence="9">
    <location>
        <begin position="475"/>
        <end position="497"/>
    </location>
</feature>
<keyword evidence="5 9" id="KW-1133">Transmembrane helix</keyword>
<feature type="transmembrane region" description="Helical" evidence="9">
    <location>
        <begin position="323"/>
        <end position="344"/>
    </location>
</feature>
<dbReference type="AlphaFoldDB" id="A0A6G4VA76"/>
<evidence type="ECO:0000256" key="3">
    <source>
        <dbReference type="ARBA" id="ARBA00022475"/>
    </source>
</evidence>
<feature type="transmembrane region" description="Helical" evidence="9">
    <location>
        <begin position="221"/>
        <end position="238"/>
    </location>
</feature>
<dbReference type="Gene3D" id="1.20.1720.10">
    <property type="entry name" value="Multidrug resistance protein D"/>
    <property type="match status" value="1"/>
</dbReference>
<feature type="transmembrane region" description="Helical" evidence="9">
    <location>
        <begin position="187"/>
        <end position="209"/>
    </location>
</feature>
<dbReference type="GO" id="GO:0046677">
    <property type="term" value="P:response to antibiotic"/>
    <property type="evidence" value="ECO:0007669"/>
    <property type="project" value="UniProtKB-KW"/>
</dbReference>
<dbReference type="InterPro" id="IPR020846">
    <property type="entry name" value="MFS_dom"/>
</dbReference>
<feature type="region of interest" description="Disordered" evidence="8">
    <location>
        <begin position="1"/>
        <end position="25"/>
    </location>
</feature>
<keyword evidence="4 9" id="KW-0812">Transmembrane</keyword>
<dbReference type="InterPro" id="IPR004638">
    <property type="entry name" value="EmrB-like"/>
</dbReference>
<dbReference type="GO" id="GO:0005886">
    <property type="term" value="C:plasma membrane"/>
    <property type="evidence" value="ECO:0007669"/>
    <property type="project" value="UniProtKB-SubCell"/>
</dbReference>
<dbReference type="CDD" id="cd17321">
    <property type="entry name" value="MFS_MMR_MDR_like"/>
    <property type="match status" value="1"/>
</dbReference>
<feature type="transmembrane region" description="Helical" evidence="9">
    <location>
        <begin position="376"/>
        <end position="396"/>
    </location>
</feature>
<keyword evidence="12" id="KW-1185">Reference proteome</keyword>
<proteinExistence type="predicted"/>
<evidence type="ECO:0000259" key="10">
    <source>
        <dbReference type="PROSITE" id="PS50850"/>
    </source>
</evidence>
<name>A0A6G4VA76_9ACTN</name>
<keyword evidence="7" id="KW-0046">Antibiotic resistance</keyword>
<dbReference type="PANTHER" id="PTHR42718">
    <property type="entry name" value="MAJOR FACILITATOR SUPERFAMILY MULTIDRUG TRANSPORTER MFSC"/>
    <property type="match status" value="1"/>
</dbReference>
<keyword evidence="3" id="KW-1003">Cell membrane</keyword>
<evidence type="ECO:0000313" key="11">
    <source>
        <dbReference type="EMBL" id="NGO10740.1"/>
    </source>
</evidence>
<reference evidence="11 12" key="1">
    <citation type="submission" date="2020-02" db="EMBL/GenBank/DDBJ databases">
        <title>Whole-genome analyses of novel actinobacteria.</title>
        <authorList>
            <person name="Sahin N."/>
            <person name="Gencbay T."/>
        </authorList>
    </citation>
    <scope>NUCLEOTIDE SEQUENCE [LARGE SCALE GENOMIC DNA]</scope>
    <source>
        <strain evidence="11 12">HC44</strain>
    </source>
</reference>
<evidence type="ECO:0000256" key="5">
    <source>
        <dbReference type="ARBA" id="ARBA00022989"/>
    </source>
</evidence>
<organism evidence="11 12">
    <name type="scientific">Streptomyces scabichelini</name>
    <dbReference type="NCBI Taxonomy" id="2711217"/>
    <lineage>
        <taxon>Bacteria</taxon>
        <taxon>Bacillati</taxon>
        <taxon>Actinomycetota</taxon>
        <taxon>Actinomycetes</taxon>
        <taxon>Kitasatosporales</taxon>
        <taxon>Streptomycetaceae</taxon>
        <taxon>Streptomyces</taxon>
    </lineage>
</organism>